<reference evidence="2 3" key="1">
    <citation type="journal article" date="2004" name="Environ. Microbiol.">
        <title>The genome of Desulfotalea psychrophila, a sulfate-reducing bacterium from permanently cold Arctic sediments.</title>
        <authorList>
            <person name="Rabus R."/>
            <person name="Ruepp A."/>
            <person name="Frickey T."/>
            <person name="Rattei T."/>
            <person name="Fartmann B."/>
            <person name="Stark M."/>
            <person name="Bauer M."/>
            <person name="Zibat A."/>
            <person name="Lombardot T."/>
            <person name="Becker I."/>
            <person name="Amann J."/>
            <person name="Gellner K."/>
            <person name="Teeling H."/>
            <person name="Leuschner W.D."/>
            <person name="Gloeckner F.-O."/>
            <person name="Lupas A.N."/>
            <person name="Amann R."/>
            <person name="Klenk H.-P."/>
        </authorList>
    </citation>
    <scope>NUCLEOTIDE SEQUENCE [LARGE SCALE GENOMIC DNA]</scope>
    <source>
        <strain evidence="3">DSM 12343 / LSv54</strain>
        <plasmid evidence="3">small</plasmid>
    </source>
</reference>
<name>Q6AI73_DESPS</name>
<geneLocation type="plasmid" evidence="3">
    <name>small</name>
</geneLocation>
<dbReference type="KEGG" id="dps:DPPA09"/>
<keyword evidence="3" id="KW-1185">Reference proteome</keyword>
<sequence>MRFNTLMVCFFSSVCFFLVLPFNASAEDLLNIRQYTNKNKPETLGEFTIEKEKETNLAYITSATNKASFLLFEKEIKRPFEIKFQKYSLENFAINIISEKKEIKISYNQWLYVNKKRVEDCSLRIARWNTLRIKVKEDKLVFYINGEKSYTLPSVDNNIVEEILFKFGDTTKISKLEIKK</sequence>
<keyword evidence="1" id="KW-0732">Signal</keyword>
<feature type="chain" id="PRO_5004271483" description="3-keto-disaccharide hydrolase domain-containing protein" evidence="1">
    <location>
        <begin position="27"/>
        <end position="180"/>
    </location>
</feature>
<proteinExistence type="predicted"/>
<evidence type="ECO:0000313" key="3">
    <source>
        <dbReference type="Proteomes" id="UP000000602"/>
    </source>
</evidence>
<accession>Q6AI73</accession>
<protein>
    <recommendedName>
        <fullName evidence="4">3-keto-disaccharide hydrolase domain-containing protein</fullName>
    </recommendedName>
</protein>
<organism evidence="2 3">
    <name type="scientific">Desulfotalea psychrophila (strain LSv54 / DSM 12343)</name>
    <dbReference type="NCBI Taxonomy" id="177439"/>
    <lineage>
        <taxon>Bacteria</taxon>
        <taxon>Pseudomonadati</taxon>
        <taxon>Thermodesulfobacteriota</taxon>
        <taxon>Desulfobulbia</taxon>
        <taxon>Desulfobulbales</taxon>
        <taxon>Desulfocapsaceae</taxon>
        <taxon>Desulfotalea</taxon>
    </lineage>
</organism>
<dbReference type="Proteomes" id="UP000000602">
    <property type="component" value="Plasmid small"/>
</dbReference>
<feature type="signal peptide" evidence="1">
    <location>
        <begin position="1"/>
        <end position="26"/>
    </location>
</feature>
<dbReference type="RefSeq" id="WP_011190469.1">
    <property type="nucleotide sequence ID" value="NC_006140.1"/>
</dbReference>
<evidence type="ECO:0000256" key="1">
    <source>
        <dbReference type="SAM" id="SignalP"/>
    </source>
</evidence>
<dbReference type="HOGENOM" id="CLU_1493929_0_0_7"/>
<evidence type="ECO:0008006" key="4">
    <source>
        <dbReference type="Google" id="ProtNLM"/>
    </source>
</evidence>
<gene>
    <name evidence="2" type="ordered locus">DPPA09</name>
</gene>
<dbReference type="EMBL" id="CR522872">
    <property type="protein sequence ID" value="CAG37856.1"/>
    <property type="molecule type" value="Genomic_DNA"/>
</dbReference>
<dbReference type="AlphaFoldDB" id="Q6AI73"/>
<evidence type="ECO:0000313" key="2">
    <source>
        <dbReference type="EMBL" id="CAG37856.1"/>
    </source>
</evidence>